<keyword evidence="3" id="KW-1185">Reference proteome</keyword>
<dbReference type="Proteomes" id="UP001050975">
    <property type="component" value="Unassembled WGS sequence"/>
</dbReference>
<evidence type="ECO:0000256" key="1">
    <source>
        <dbReference type="SAM" id="MobiDB-lite"/>
    </source>
</evidence>
<accession>A0AAV3XJX8</accession>
<name>A0AAV3XJX8_9CYAN</name>
<dbReference type="EMBL" id="BLAY01000074">
    <property type="protein sequence ID" value="GET39792.1"/>
    <property type="molecule type" value="Genomic_DNA"/>
</dbReference>
<feature type="compositionally biased region" description="Polar residues" evidence="1">
    <location>
        <begin position="482"/>
        <end position="491"/>
    </location>
</feature>
<dbReference type="AlphaFoldDB" id="A0AAV3XJX8"/>
<protein>
    <submittedName>
        <fullName evidence="2">Uncharacterized protein</fullName>
    </submittedName>
</protein>
<evidence type="ECO:0000313" key="2">
    <source>
        <dbReference type="EMBL" id="GET39792.1"/>
    </source>
</evidence>
<organism evidence="2 3">
    <name type="scientific">Microseira wollei NIES-4236</name>
    <dbReference type="NCBI Taxonomy" id="2530354"/>
    <lineage>
        <taxon>Bacteria</taxon>
        <taxon>Bacillati</taxon>
        <taxon>Cyanobacteriota</taxon>
        <taxon>Cyanophyceae</taxon>
        <taxon>Oscillatoriophycideae</taxon>
        <taxon>Aerosakkonematales</taxon>
        <taxon>Aerosakkonemataceae</taxon>
        <taxon>Microseira</taxon>
    </lineage>
</organism>
<comment type="caution">
    <text evidence="2">The sequence shown here is derived from an EMBL/GenBank/DDBJ whole genome shotgun (WGS) entry which is preliminary data.</text>
</comment>
<proteinExistence type="predicted"/>
<gene>
    <name evidence="2" type="ORF">MiSe_45640</name>
</gene>
<evidence type="ECO:0000313" key="3">
    <source>
        <dbReference type="Proteomes" id="UP001050975"/>
    </source>
</evidence>
<reference evidence="2" key="1">
    <citation type="submission" date="2019-10" db="EMBL/GenBank/DDBJ databases">
        <title>Draft genome sequece of Microseira wollei NIES-4236.</title>
        <authorList>
            <person name="Yamaguchi H."/>
            <person name="Suzuki S."/>
            <person name="Kawachi M."/>
        </authorList>
    </citation>
    <scope>NUCLEOTIDE SEQUENCE</scope>
    <source>
        <strain evidence="2">NIES-4236</strain>
    </source>
</reference>
<sequence length="491" mass="55538">MDSAQAHQKCLEKLIWAMGRLEVEVALTQLYTIADLIVQPMTGYWRYFHTPQHVIEVGGNEDGIEVLAALFHDLVYVQVDCSINFNLSYYITPFIKQEREKLRIRETFQLPADATFEMVACVFGFVPGQVLDPFAGENEFLSALVATKVLEPFFSLSRLMEIAACVEATIPFRTKSKEGLTASDRLYQRLLLTNHRFNLGLSLLAIEQIVKRAQRVGNRDVSGFAHPSSAYFLANTWNLLPETNHNFISRSYTVREYRMALQKMESFMNFLQPEAIFNQFRGEPDDLTYSRLQNGARRNIEIARLYLGSKLVSIALMESLAFSLGFDVSLATLMGELPYHDYRGVRLETFLPKVVDAYHPKNDLESEVLDLLENGRANSATADLKDSPLAAFIVKSIGFEYLQEQSARAKEFFKGNLSAVDFISSFDGTVTRPVVDALLKLFENRKSAINRYYQGIISDAKPKRQTNSEADIPPSTHAPALDTTQPSYPQD</sequence>
<feature type="region of interest" description="Disordered" evidence="1">
    <location>
        <begin position="460"/>
        <end position="491"/>
    </location>
</feature>